<evidence type="ECO:0000313" key="3">
    <source>
        <dbReference type="Proteomes" id="UP000244754"/>
    </source>
</evidence>
<name>A0A2S0WF89_9CORY</name>
<accession>A0A2S0WF89</accession>
<gene>
    <name evidence="2" type="ORF">C3E79_08125</name>
</gene>
<keyword evidence="3" id="KW-1185">Reference proteome</keyword>
<feature type="region of interest" description="Disordered" evidence="1">
    <location>
        <begin position="1"/>
        <end position="22"/>
    </location>
</feature>
<dbReference type="OrthoDB" id="4424473at2"/>
<feature type="compositionally biased region" description="Polar residues" evidence="1">
    <location>
        <begin position="1"/>
        <end position="13"/>
    </location>
</feature>
<evidence type="ECO:0000313" key="2">
    <source>
        <dbReference type="EMBL" id="AWB84453.1"/>
    </source>
</evidence>
<dbReference type="Proteomes" id="UP000244754">
    <property type="component" value="Chromosome"/>
</dbReference>
<organism evidence="2 3">
    <name type="scientific">Corynebacterium liangguodongii</name>
    <dbReference type="NCBI Taxonomy" id="2079535"/>
    <lineage>
        <taxon>Bacteria</taxon>
        <taxon>Bacillati</taxon>
        <taxon>Actinomycetota</taxon>
        <taxon>Actinomycetes</taxon>
        <taxon>Mycobacteriales</taxon>
        <taxon>Corynebacteriaceae</taxon>
        <taxon>Corynebacterium</taxon>
    </lineage>
</organism>
<dbReference type="EMBL" id="CP026948">
    <property type="protein sequence ID" value="AWB84453.1"/>
    <property type="molecule type" value="Genomic_DNA"/>
</dbReference>
<dbReference type="KEGG" id="clia:C3E79_08125"/>
<sequence>MSDTTSILTQVNPTPEGVLADSSTFSPRRWKSGWPHHLSHVPPFRDDPTATITRGEVFAFAADAVESGLERNALIDFIGAAFAYAAGQSPQTQLSLQQFLRNKARASELFRALRTLEGKDPAAQYDTVHATGLPARFASALVYFLAGPQTGEDTKPQLLSDTAARSLGVSAEDYPGYLDALTAARDAWDPAAPVDCVELALTRG</sequence>
<reference evidence="3" key="1">
    <citation type="submission" date="2018-01" db="EMBL/GenBank/DDBJ databases">
        <authorList>
            <person name="Li J."/>
        </authorList>
    </citation>
    <scope>NUCLEOTIDE SEQUENCE [LARGE SCALE GENOMIC DNA]</scope>
    <source>
        <strain evidence="3">2184</strain>
    </source>
</reference>
<dbReference type="Pfam" id="PF21790">
    <property type="entry name" value="OGG"/>
    <property type="match status" value="1"/>
</dbReference>
<dbReference type="AlphaFoldDB" id="A0A2S0WF89"/>
<dbReference type="InterPro" id="IPR048868">
    <property type="entry name" value="OGG-like_put"/>
</dbReference>
<evidence type="ECO:0000256" key="1">
    <source>
        <dbReference type="SAM" id="MobiDB-lite"/>
    </source>
</evidence>
<dbReference type="RefSeq" id="WP_108404462.1">
    <property type="nucleotide sequence ID" value="NZ_CP026948.1"/>
</dbReference>
<protein>
    <submittedName>
        <fullName evidence="2">Uncharacterized protein</fullName>
    </submittedName>
</protein>
<proteinExistence type="predicted"/>